<sequence length="392" mass="44332">MRASSGGPFPGCFHQGPRPSQATPQANPPGSQPRARAVPLPNPDCVVCCRPIEPSNREKETWKSFYQPLGFDTKTGELLAAQRYQPGCSQVHMHSCCWEVAQNVTDFMPLNQTSLMDFARHLLNLKPFATQTPFDCETNDVDHELWAETQHNPESDTNADHECRGILSSAAFKKITRWLKQNPLTANVDDVQKIDKCLAYCISRGMPYALASDKDMNIRPNLMRALQNLQTSDASRFSKTYNLRVAWDNIQSALDAMKSSPLPRVLRPIPELNASRRIIKFCIPTEKCHRLTFSFIRMQIKPSGLQPSMILSGFGYDGKGLGCWGENHILRVQALKGLHLARDSYAGFTAIRVKNNEKWSEWFGTPRDGVDDLELEWETKKNLILHFDVGWL</sequence>
<feature type="region of interest" description="Disordered" evidence="1">
    <location>
        <begin position="1"/>
        <end position="38"/>
    </location>
</feature>
<dbReference type="AlphaFoldDB" id="A0AAD6CET4"/>
<gene>
    <name evidence="2" type="ORF">N7458_002520</name>
</gene>
<reference evidence="2" key="2">
    <citation type="journal article" date="2023" name="IMA Fungus">
        <title>Comparative genomic study of the Penicillium genus elucidates a diverse pangenome and 15 lateral gene transfer events.</title>
        <authorList>
            <person name="Petersen C."/>
            <person name="Sorensen T."/>
            <person name="Nielsen M.R."/>
            <person name="Sondergaard T.E."/>
            <person name="Sorensen J.L."/>
            <person name="Fitzpatrick D.A."/>
            <person name="Frisvad J.C."/>
            <person name="Nielsen K.L."/>
        </authorList>
    </citation>
    <scope>NUCLEOTIDE SEQUENCE</scope>
    <source>
        <strain evidence="2">IBT 16125</strain>
    </source>
</reference>
<accession>A0AAD6CET4</accession>
<evidence type="ECO:0000313" key="2">
    <source>
        <dbReference type="EMBL" id="KAJ5460968.1"/>
    </source>
</evidence>
<dbReference type="EMBL" id="JAPVEA010000002">
    <property type="protein sequence ID" value="KAJ5460968.1"/>
    <property type="molecule type" value="Genomic_DNA"/>
</dbReference>
<comment type="caution">
    <text evidence="2">The sequence shown here is derived from an EMBL/GenBank/DDBJ whole genome shotgun (WGS) entry which is preliminary data.</text>
</comment>
<evidence type="ECO:0000313" key="3">
    <source>
        <dbReference type="Proteomes" id="UP001213681"/>
    </source>
</evidence>
<reference evidence="2" key="1">
    <citation type="submission" date="2022-12" db="EMBL/GenBank/DDBJ databases">
        <authorList>
            <person name="Petersen C."/>
        </authorList>
    </citation>
    <scope>NUCLEOTIDE SEQUENCE</scope>
    <source>
        <strain evidence="2">IBT 16125</strain>
    </source>
</reference>
<dbReference type="RefSeq" id="XP_056770010.1">
    <property type="nucleotide sequence ID" value="XM_056905903.1"/>
</dbReference>
<organism evidence="2 3">
    <name type="scientific">Penicillium daleae</name>
    <dbReference type="NCBI Taxonomy" id="63821"/>
    <lineage>
        <taxon>Eukaryota</taxon>
        <taxon>Fungi</taxon>
        <taxon>Dikarya</taxon>
        <taxon>Ascomycota</taxon>
        <taxon>Pezizomycotina</taxon>
        <taxon>Eurotiomycetes</taxon>
        <taxon>Eurotiomycetidae</taxon>
        <taxon>Eurotiales</taxon>
        <taxon>Aspergillaceae</taxon>
        <taxon>Penicillium</taxon>
    </lineage>
</organism>
<keyword evidence="3" id="KW-1185">Reference proteome</keyword>
<dbReference type="Proteomes" id="UP001213681">
    <property type="component" value="Unassembled WGS sequence"/>
</dbReference>
<name>A0AAD6CET4_9EURO</name>
<dbReference type="GeneID" id="81596146"/>
<protein>
    <submittedName>
        <fullName evidence="2">Uncharacterized protein</fullName>
    </submittedName>
</protein>
<evidence type="ECO:0000256" key="1">
    <source>
        <dbReference type="SAM" id="MobiDB-lite"/>
    </source>
</evidence>
<proteinExistence type="predicted"/>